<dbReference type="OrthoDB" id="8562138at2"/>
<dbReference type="RefSeq" id="WP_137335756.1">
    <property type="nucleotide sequence ID" value="NZ_CP040078.1"/>
</dbReference>
<organism evidence="7 8">
    <name type="scientific">Trinickia violacea</name>
    <dbReference type="NCBI Taxonomy" id="2571746"/>
    <lineage>
        <taxon>Bacteria</taxon>
        <taxon>Pseudomonadati</taxon>
        <taxon>Pseudomonadota</taxon>
        <taxon>Betaproteobacteria</taxon>
        <taxon>Burkholderiales</taxon>
        <taxon>Burkholderiaceae</taxon>
        <taxon>Trinickia</taxon>
    </lineage>
</organism>
<keyword evidence="3 6" id="KW-0732">Signal</keyword>
<proteinExistence type="inferred from homology"/>
<evidence type="ECO:0000256" key="2">
    <source>
        <dbReference type="ARBA" id="ARBA00005722"/>
    </source>
</evidence>
<dbReference type="PANTHER" id="PTHR38776">
    <property type="entry name" value="MLTA-INTERACTING PROTEIN-RELATED"/>
    <property type="match status" value="1"/>
</dbReference>
<dbReference type="Pfam" id="PF06629">
    <property type="entry name" value="MipA"/>
    <property type="match status" value="1"/>
</dbReference>
<evidence type="ECO:0000256" key="5">
    <source>
        <dbReference type="ARBA" id="ARBA00023237"/>
    </source>
</evidence>
<evidence type="ECO:0000256" key="6">
    <source>
        <dbReference type="SAM" id="SignalP"/>
    </source>
</evidence>
<comment type="subcellular location">
    <subcellularLocation>
        <location evidence="1">Cell outer membrane</location>
    </subcellularLocation>
</comment>
<keyword evidence="4" id="KW-0472">Membrane</keyword>
<dbReference type="InterPro" id="IPR010583">
    <property type="entry name" value="MipA"/>
</dbReference>
<gene>
    <name evidence="7" type="ORF">FAZ95_28210</name>
</gene>
<dbReference type="PANTHER" id="PTHR38776:SF1">
    <property type="entry name" value="MLTA-INTERACTING PROTEIN-RELATED"/>
    <property type="match status" value="1"/>
</dbReference>
<accession>A0A4P8IYE2</accession>
<dbReference type="GO" id="GO:0009279">
    <property type="term" value="C:cell outer membrane"/>
    <property type="evidence" value="ECO:0007669"/>
    <property type="project" value="UniProtKB-SubCell"/>
</dbReference>
<name>A0A4P8IYE2_9BURK</name>
<reference evidence="7 8" key="1">
    <citation type="submission" date="2019-05" db="EMBL/GenBank/DDBJ databases">
        <title>Burkholderia sp. DHOD12, isolated from subtropical forest soil.</title>
        <authorList>
            <person name="Gao Z.-H."/>
            <person name="Qiu L.-H."/>
        </authorList>
    </citation>
    <scope>NUCLEOTIDE SEQUENCE [LARGE SCALE GENOMIC DNA]</scope>
    <source>
        <strain evidence="7 8">DHOD12</strain>
    </source>
</reference>
<protein>
    <submittedName>
        <fullName evidence="7">MipA/OmpV family protein</fullName>
    </submittedName>
</protein>
<feature type="chain" id="PRO_5020935800" evidence="6">
    <location>
        <begin position="28"/>
        <end position="273"/>
    </location>
</feature>
<feature type="signal peptide" evidence="6">
    <location>
        <begin position="1"/>
        <end position="27"/>
    </location>
</feature>
<evidence type="ECO:0000256" key="3">
    <source>
        <dbReference type="ARBA" id="ARBA00022729"/>
    </source>
</evidence>
<dbReference type="GO" id="GO:0009252">
    <property type="term" value="P:peptidoglycan biosynthetic process"/>
    <property type="evidence" value="ECO:0007669"/>
    <property type="project" value="TreeGrafter"/>
</dbReference>
<evidence type="ECO:0000256" key="4">
    <source>
        <dbReference type="ARBA" id="ARBA00023136"/>
    </source>
</evidence>
<evidence type="ECO:0000313" key="8">
    <source>
        <dbReference type="Proteomes" id="UP000298656"/>
    </source>
</evidence>
<dbReference type="EMBL" id="CP040078">
    <property type="protein sequence ID" value="QCP52985.1"/>
    <property type="molecule type" value="Genomic_DNA"/>
</dbReference>
<keyword evidence="5" id="KW-0998">Cell outer membrane</keyword>
<comment type="similarity">
    <text evidence="2">Belongs to the MipA/OmpV family.</text>
</comment>
<dbReference type="AlphaFoldDB" id="A0A4P8IYE2"/>
<evidence type="ECO:0000256" key="1">
    <source>
        <dbReference type="ARBA" id="ARBA00004442"/>
    </source>
</evidence>
<sequence length="273" mass="29498">MKITLRRERPLLLAIASLALTSGTAWADGAIGAEASGTNDSGLTILSNATNVTRWGLGAGVGVEEGAYKGYGAKTTPLPLFYFDDKWVHALGTTIDLKIGNWSGVSVALRGRYALGEGFKGSDAPILNGMENRNGAFWYGPALAWRTAFGTLSTDYLLGGNKGERANIDFSKSFDLGRFSLTPHAGVEWLSSKYVDYYYGVRPSEAEAGRPAYTGTSTWNMSVGTRVDYHFTKQQQVLLDVGVSHLGSAITDSPIVGKRYVPKVMVGYLYHFN</sequence>
<evidence type="ECO:0000313" key="7">
    <source>
        <dbReference type="EMBL" id="QCP52985.1"/>
    </source>
</evidence>
<keyword evidence="8" id="KW-1185">Reference proteome</keyword>
<dbReference type="Proteomes" id="UP000298656">
    <property type="component" value="Chromosome 2"/>
</dbReference>
<dbReference type="KEGG" id="tvl:FAZ95_28210"/>